<sequence>MALAWCLCNCVGCQPSSNTPAKLTLVASGDTAGWIVPCGCTANQSGGLLRRGTFIADLKEQGEVLYVDAGGAASGDAEYDRLKFEAILDGEKLLAVAAHNLGGAELAFGAEYLAKVAARTRVPLVSCNARLADGGQIANPAVSIERAGRTFAIVGVVSPDYATDKITVDPPLQAVRGTIQALAGKYDTLVVLAYLPEPQLLDLADNLPEADLVLGGPTGQSVLPTHRGPTLVASATNKGKFIAVLDAPMGDSKSWDGKIVELDQAYGDDAEQKDNLDAYYVKLDARDLTPAETSFVDNLPLAPPEGFRVAGDASCEKCHQQDCQLWQNSKHAHAWATLTATGAEVDSYCQQCHTTGYGLPGGFVSRSATPDLVNVGCESCHGPSLAHVESPHVKTAYAEQSKNQCITCHDRENSPRFNYGEYWQKIVHGTQPATALSE</sequence>
<dbReference type="EMBL" id="JAMXLR010000043">
    <property type="protein sequence ID" value="MCO6044863.1"/>
    <property type="molecule type" value="Genomic_DNA"/>
</dbReference>
<dbReference type="Gene3D" id="3.60.21.10">
    <property type="match status" value="1"/>
</dbReference>
<dbReference type="InterPro" id="IPR006179">
    <property type="entry name" value="5_nucleotidase/apyrase"/>
</dbReference>
<gene>
    <name evidence="2" type="ORF">NG895_13200</name>
</gene>
<reference evidence="2" key="1">
    <citation type="submission" date="2022-06" db="EMBL/GenBank/DDBJ databases">
        <title>Aeoliella straminimaris, a novel planctomycete from sediments.</title>
        <authorList>
            <person name="Vitorino I.R."/>
            <person name="Lage O.M."/>
        </authorList>
    </citation>
    <scope>NUCLEOTIDE SEQUENCE</scope>
    <source>
        <strain evidence="2">ICT_H6.2</strain>
    </source>
</reference>
<evidence type="ECO:0000313" key="2">
    <source>
        <dbReference type="EMBL" id="MCO6044863.1"/>
    </source>
</evidence>
<feature type="domain" description="Cytochrome c-552/4" evidence="1">
    <location>
        <begin position="314"/>
        <end position="382"/>
    </location>
</feature>
<dbReference type="GO" id="GO:0016787">
    <property type="term" value="F:hydrolase activity"/>
    <property type="evidence" value="ECO:0007669"/>
    <property type="project" value="InterPro"/>
</dbReference>
<name>A0A9X2JHQ1_9BACT</name>
<dbReference type="Gene3D" id="1.10.1130.10">
    <property type="entry name" value="Flavocytochrome C3, Chain A"/>
    <property type="match status" value="1"/>
</dbReference>
<evidence type="ECO:0000313" key="3">
    <source>
        <dbReference type="Proteomes" id="UP001155241"/>
    </source>
</evidence>
<dbReference type="InterPro" id="IPR029052">
    <property type="entry name" value="Metallo-depent_PP-like"/>
</dbReference>
<dbReference type="Proteomes" id="UP001155241">
    <property type="component" value="Unassembled WGS sequence"/>
</dbReference>
<proteinExistence type="predicted"/>
<dbReference type="Pfam" id="PF13435">
    <property type="entry name" value="Cytochrome_C554"/>
    <property type="match status" value="1"/>
</dbReference>
<evidence type="ECO:0000259" key="1">
    <source>
        <dbReference type="Pfam" id="PF13435"/>
    </source>
</evidence>
<dbReference type="GO" id="GO:0009166">
    <property type="term" value="P:nucleotide catabolic process"/>
    <property type="evidence" value="ECO:0007669"/>
    <property type="project" value="InterPro"/>
</dbReference>
<dbReference type="SUPFAM" id="SSF56300">
    <property type="entry name" value="Metallo-dependent phosphatases"/>
    <property type="match status" value="1"/>
</dbReference>
<dbReference type="PANTHER" id="PTHR11575">
    <property type="entry name" value="5'-NUCLEOTIDASE-RELATED"/>
    <property type="match status" value="1"/>
</dbReference>
<dbReference type="InterPro" id="IPR036280">
    <property type="entry name" value="Multihaem_cyt_sf"/>
</dbReference>
<dbReference type="AlphaFoldDB" id="A0A9X2JHQ1"/>
<organism evidence="2 3">
    <name type="scientific">Aeoliella straminimaris</name>
    <dbReference type="NCBI Taxonomy" id="2954799"/>
    <lineage>
        <taxon>Bacteria</taxon>
        <taxon>Pseudomonadati</taxon>
        <taxon>Planctomycetota</taxon>
        <taxon>Planctomycetia</taxon>
        <taxon>Pirellulales</taxon>
        <taxon>Lacipirellulaceae</taxon>
        <taxon>Aeoliella</taxon>
    </lineage>
</organism>
<comment type="caution">
    <text evidence="2">The sequence shown here is derived from an EMBL/GenBank/DDBJ whole genome shotgun (WGS) entry which is preliminary data.</text>
</comment>
<dbReference type="InterPro" id="IPR023155">
    <property type="entry name" value="Cyt_c-552/4"/>
</dbReference>
<dbReference type="RefSeq" id="WP_252852977.1">
    <property type="nucleotide sequence ID" value="NZ_JAMXLR010000043.1"/>
</dbReference>
<dbReference type="PANTHER" id="PTHR11575:SF24">
    <property type="entry name" value="5'-NUCLEOTIDASE"/>
    <property type="match status" value="1"/>
</dbReference>
<dbReference type="SUPFAM" id="SSF48695">
    <property type="entry name" value="Multiheme cytochromes"/>
    <property type="match status" value="1"/>
</dbReference>
<protein>
    <recommendedName>
        <fullName evidence="1">Cytochrome c-552/4 domain-containing protein</fullName>
    </recommendedName>
</protein>
<keyword evidence="3" id="KW-1185">Reference proteome</keyword>
<accession>A0A9X2JHQ1</accession>